<dbReference type="Proteomes" id="UP001597182">
    <property type="component" value="Unassembled WGS sequence"/>
</dbReference>
<accession>A0ABW3VMM8</accession>
<comment type="caution">
    <text evidence="2">The sequence shown here is derived from an EMBL/GenBank/DDBJ whole genome shotgun (WGS) entry which is preliminary data.</text>
</comment>
<keyword evidence="3" id="KW-1185">Reference proteome</keyword>
<dbReference type="Gene3D" id="2.170.150.40">
    <property type="entry name" value="Domain of unknown function (DUF427)"/>
    <property type="match status" value="2"/>
</dbReference>
<protein>
    <submittedName>
        <fullName evidence="2">DUF427 domain-containing protein</fullName>
    </submittedName>
</protein>
<organism evidence="2 3">
    <name type="scientific">Pseudonocardia benzenivorans</name>
    <dbReference type="NCBI Taxonomy" id="228005"/>
    <lineage>
        <taxon>Bacteria</taxon>
        <taxon>Bacillati</taxon>
        <taxon>Actinomycetota</taxon>
        <taxon>Actinomycetes</taxon>
        <taxon>Pseudonocardiales</taxon>
        <taxon>Pseudonocardiaceae</taxon>
        <taxon>Pseudonocardia</taxon>
    </lineage>
</organism>
<gene>
    <name evidence="2" type="ORF">ACFQ34_21785</name>
</gene>
<dbReference type="InterPro" id="IPR038694">
    <property type="entry name" value="DUF427_sf"/>
</dbReference>
<evidence type="ECO:0000313" key="2">
    <source>
        <dbReference type="EMBL" id="MFD1235933.1"/>
    </source>
</evidence>
<reference evidence="3" key="1">
    <citation type="journal article" date="2019" name="Int. J. Syst. Evol. Microbiol.">
        <title>The Global Catalogue of Microorganisms (GCM) 10K type strain sequencing project: providing services to taxonomists for standard genome sequencing and annotation.</title>
        <authorList>
            <consortium name="The Broad Institute Genomics Platform"/>
            <consortium name="The Broad Institute Genome Sequencing Center for Infectious Disease"/>
            <person name="Wu L."/>
            <person name="Ma J."/>
        </authorList>
    </citation>
    <scope>NUCLEOTIDE SEQUENCE [LARGE SCALE GENOMIC DNA]</scope>
    <source>
        <strain evidence="3">CCUG 49018</strain>
    </source>
</reference>
<name>A0ABW3VMM8_9PSEU</name>
<dbReference type="EMBL" id="JBHTMB010000191">
    <property type="protein sequence ID" value="MFD1235933.1"/>
    <property type="molecule type" value="Genomic_DNA"/>
</dbReference>
<dbReference type="InterPro" id="IPR007361">
    <property type="entry name" value="DUF427"/>
</dbReference>
<feature type="domain" description="DUF427" evidence="1">
    <location>
        <begin position="162"/>
        <end position="253"/>
    </location>
</feature>
<sequence>MGLTRTTGPLSPTAPATANYVIDGPPHKLLAHPFGRRVRAVLGGRTVLDTRDGLLLHETALLPVLYVPFADIDAAVLEPSAHTTHCPFKGDAAYHSLRVDDRFVENALWSYPDPKPAAAWLAGHAALYWTAADAWYDEDEQVYAHLTDPYTRIDIRPTSRTVEVRHGDTVLARSEHPTMLAETGLPHRYYLQESDVAATLEPSPTRTRCPYKGEAGYRSVRLPDGRLLADAAWVYPEPLPEAARIAGLLSFAHDELTVLVDGTPV</sequence>
<proteinExistence type="predicted"/>
<dbReference type="PANTHER" id="PTHR34310:SF9">
    <property type="entry name" value="BLR5716 PROTEIN"/>
    <property type="match status" value="1"/>
</dbReference>
<evidence type="ECO:0000259" key="1">
    <source>
        <dbReference type="Pfam" id="PF04248"/>
    </source>
</evidence>
<dbReference type="PANTHER" id="PTHR34310">
    <property type="entry name" value="DUF427 DOMAIN PROTEIN (AFU_ORTHOLOGUE AFUA_3G02220)"/>
    <property type="match status" value="1"/>
</dbReference>
<dbReference type="RefSeq" id="WP_013675288.1">
    <property type="nucleotide sequence ID" value="NZ_BAABKS010000074.1"/>
</dbReference>
<feature type="domain" description="DUF427" evidence="1">
    <location>
        <begin position="38"/>
        <end position="129"/>
    </location>
</feature>
<dbReference type="Pfam" id="PF04248">
    <property type="entry name" value="NTP_transf_9"/>
    <property type="match status" value="2"/>
</dbReference>
<evidence type="ECO:0000313" key="3">
    <source>
        <dbReference type="Proteomes" id="UP001597182"/>
    </source>
</evidence>